<accession>A0A4Q0PAM2</accession>
<dbReference type="AlphaFoldDB" id="A0A4Q0PAM2"/>
<protein>
    <submittedName>
        <fullName evidence="1">Uncharacterized protein</fullName>
    </submittedName>
</protein>
<organism evidence="1 2">
    <name type="scientific">Leeuwenhoekiella aequorea</name>
    <dbReference type="NCBI Taxonomy" id="283736"/>
    <lineage>
        <taxon>Bacteria</taxon>
        <taxon>Pseudomonadati</taxon>
        <taxon>Bacteroidota</taxon>
        <taxon>Flavobacteriia</taxon>
        <taxon>Flavobacteriales</taxon>
        <taxon>Flavobacteriaceae</taxon>
        <taxon>Leeuwenhoekiella</taxon>
    </lineage>
</organism>
<dbReference type="EMBL" id="QOVM01000002">
    <property type="protein sequence ID" value="RXG23870.1"/>
    <property type="molecule type" value="Genomic_DNA"/>
</dbReference>
<evidence type="ECO:0000313" key="1">
    <source>
        <dbReference type="EMBL" id="RXG23870.1"/>
    </source>
</evidence>
<dbReference type="NCBIfam" id="NF041200">
    <property type="entry name" value="mob_BfmA_Nterm"/>
    <property type="match status" value="1"/>
</dbReference>
<dbReference type="Proteomes" id="UP000289238">
    <property type="component" value="Unassembled WGS sequence"/>
</dbReference>
<keyword evidence="2" id="KW-1185">Reference proteome</keyword>
<evidence type="ECO:0000313" key="2">
    <source>
        <dbReference type="Proteomes" id="UP000289238"/>
    </source>
</evidence>
<dbReference type="RefSeq" id="WP_206633793.1">
    <property type="nucleotide sequence ID" value="NZ_QOVM01000002.1"/>
</dbReference>
<proteinExistence type="predicted"/>
<name>A0A4Q0PAM2_9FLAO</name>
<comment type="caution">
    <text evidence="1">The sequence shown here is derived from an EMBL/GenBank/DDBJ whole genome shotgun (WGS) entry which is preliminary data.</text>
</comment>
<reference evidence="1 2" key="1">
    <citation type="submission" date="2018-07" db="EMBL/GenBank/DDBJ databases">
        <title>Leeuwenhoekiella genomics.</title>
        <authorList>
            <person name="Tahon G."/>
            <person name="Willems A."/>
        </authorList>
    </citation>
    <scope>NUCLEOTIDE SEQUENCE [LARGE SCALE GENOMIC DNA]</scope>
    <source>
        <strain evidence="1 2">LMG 22550</strain>
    </source>
</reference>
<sequence>MDKGYEKERFETLKIKASVAKAFRKFSKSISKSQSIALLLMLEFFEENGISPAETFGPRMETLENRITILIKKRMNGMIAILKDIEKTQTKPTAAMLLKLFEQTEPAKKTLIVEKKYADENKEVRFREKKNSKSNDA</sequence>
<dbReference type="InterPro" id="IPR048012">
    <property type="entry name" value="BfmA-like_N"/>
</dbReference>
<gene>
    <name evidence="1" type="ORF">DSM00_1487</name>
</gene>